<dbReference type="GO" id="GO:0004601">
    <property type="term" value="F:peroxidase activity"/>
    <property type="evidence" value="ECO:0007669"/>
    <property type="project" value="InterPro"/>
</dbReference>
<sequence>MVTYIKSDLEFILKQIKISEAHALYLETEGAEGAPLFGESLNANPASIPAYNIAWGLRTVDGTYNHLLPGQELWGSADREFPELMEPQYRTVTAMVDFDGPGPMAPIPFEMTYTPGVDADGPGPNATPGDVIDPSVRIISNLIVDQTLGNPAAILTALEAAGVDDPGLVITQQISAAYAPLRPLFIDVAEAARVEASAAAAAAANPGNLLLQQAAEDAALDLANAQAALDAAASVPGGLNELLDANGIAMDGANLHIPNVAPDEGLSAPFNSWFTLFGQFFDHGLDLVNKGGSGTVMIPLQPDDPLYVEGSSTNFMVLTRATTGPGPDGIMVDDPSTAVDESADNVRPINTTTPFVDQNQTYTSHPSHQVFLREYEAGPNGPIATGRLIEGANGGMATWGEVKAQAANILGIQLTDLDVGSVPLVRTDPYGNFIPGLNGLPQLVVGVGADGIPNTGDDIVVEGNIGVPVDPTAVGAVRTNHGFLVDIAHTAVPDGLEDGDTEIGGNIPEDGFYDDELLDAHFIAGDGRANENVGLTAVHHVFHAEHNRLVEHTKEMVIATGDLDFINEWLTDPVGAVPASPDGLAWNGERIFQAAKFGTEMQYQHLVFEEFARKVQPTINTFLVPDGFDITLDPSIVAEFAHVVYRFGHSMLTESIDQYSPEFVPNHISLIQGFLNPTAFTGPGSTILDEVAAGAVIRGMTRQVGNEIDEFVTSALRNNLLGLPLDLATINLTRGRDTGVPSLNEARRSFYEATNQDVRLKPYESWVDYAGHLKHEASIINFIAAYGTHALITGESTVEGKRAASMAIIFGTEQGVDDNGDGVVDRMIAPPVDALDFLNGQGEYADDLGGLENVDLWIGGLAEEIMPFGGMLGATFNFVFEVQMENLQSGDRFYYLQRLDGLHLFGEMENNSFAGMIMRNTDAAHLPSDVFSTPGFILEVDQSRQFNPDTGVYLPGDDGVLGDDPATVGVDESLDDVVDTNADPAGGGILTPLVVRNNPATPGADTNYLRYTGGDHVVLGGTDPGNGFNPSGDDIIIGGIGDDTLYGDGGDDLLEGGFGNDIINGGDGDDIITDSGGDDNIKGGAGNDVIHAGPGLDLVLAGSGQDFVFLGTDEGSEVFAGEGNDFIYGNKNAERILGNEGNDWIETGTFDGAPGDNFDEIFAHDGIDGHDVFLGDGGFDEFIGEGGDDIFVGSPGRGKMAGMSGWDWATYKDSTLAVDADLSLPIIFDEAPTIPGNAALDEYQSVEGLSGSAHDDVLTGTNVLAEDRVPADPNADPMGGLEGYLGSAIDAESIALISGLQDVLGAGVTEYSAGDIILGGDGSDIMMGQMGDDIIDGDKWLDVQIGVFDIGDTDHTGEPLELHNSMTTLAQRMFSGELNPGQLSIVRTIRQADGSNDLDVAVFGDVMENYDIDFNPDGTITVTHVDVTDGLESDGTDTLRHVEILRFADQDFSLAVAATGAPVISDTTPTQTMNLTADTSSIDDLNGLGVFSFQWQSSLDGTTWNDIGGATTDSFTPTAGQINMQLRLVVTFTDGLGTLETVISEPTSVVGAFFNGTSSANTFGGTAGEDHAYGLGGHDTLSGEDGNDLIDGGSGNDTISGGAGDDTLAGGDGIDTMDGGDGNDIMNGGGNGDIMDGGEGNDTMIGGAGNDQMSGGLGDDVMDGDLGADTMNGGDGNDTMNGGGNGDIMDGGDGNDTMDGGAGADQMSGGLGDDILEGDVGQDILDGGSGNDTMSGEVGNDWLIGGEGDDTIDGGDGIDTAFFSGSLGDYDIALNGTGGIVVTDTVGTDGVDTITNVERLNFGGQVFTIVNGTNNADNPLVGAGGAQILLGFDGDDTINGVGGNDGVHGGAGDDIIVWAPGSGSDVVNGGTEGAGGDVFQITGGAGTETFNIYTRNAAIANIGYTGNAEIVITRAVGVGAAVIIAQLTEIEELVVNTLTVSSPGGAGGGVDSGDTIAVFGDFTETSLNMNTITIDGSTGNDTIDITSLGSAHRIVFKSNGGQDTIIGALRDQDVIEFPSGAVLADYVTTQDENGVVTMSNGTHSVSYTPAAGQSPQIGGAADDAEEEDLAGDADDGALAAVPTIGTSQNDVLTGTDTADHLIGFSGDDVIVGLAGADVLLGGEGADFIAAWAGEDMVFGGAGNDTVLGGDDADLLYGDDGDDRIFGDAGDDLINGGAGNDTVVAGAGDDRIVAAAGDGDDSYFGDEINGGTGTDTLDMSSISSGVTVNLGDGVGGYGSAMSAVSGSDTLWGIENVVTGAGNDTITASETANVIDGGTGNDTFVFGSAAAANGDTIIGFEAGDKLDLSAIDADTGTAGNQTFTLVNGAQTAGVGQLLVTHETRADGDYTVVEGNVGNGEEADFKISLKGTHELVSTDFSL</sequence>
<dbReference type="InterPro" id="IPR019791">
    <property type="entry name" value="Haem_peroxidase_animal"/>
</dbReference>
<dbReference type="GO" id="GO:0005509">
    <property type="term" value="F:calcium ion binding"/>
    <property type="evidence" value="ECO:0007669"/>
    <property type="project" value="InterPro"/>
</dbReference>
<dbReference type="InterPro" id="IPR050557">
    <property type="entry name" value="RTX_toxin/Mannuronan_C5-epim"/>
</dbReference>
<dbReference type="GO" id="GO:0005576">
    <property type="term" value="C:extracellular region"/>
    <property type="evidence" value="ECO:0007669"/>
    <property type="project" value="UniProtKB-SubCell"/>
</dbReference>
<keyword evidence="5" id="KW-1185">Reference proteome</keyword>
<accession>G4RB83</accession>
<feature type="region of interest" description="Disordered" evidence="3">
    <location>
        <begin position="1673"/>
        <end position="1705"/>
    </location>
</feature>
<dbReference type="PANTHER" id="PTHR38340">
    <property type="entry name" value="S-LAYER PROTEIN"/>
    <property type="match status" value="1"/>
</dbReference>
<protein>
    <submittedName>
        <fullName evidence="4">Hemolysin-type calcium-binding region</fullName>
    </submittedName>
</protein>
<dbReference type="EMBL" id="CP003075">
    <property type="protein sequence ID" value="AEQ51581.1"/>
    <property type="molecule type" value="Genomic_DNA"/>
</dbReference>
<dbReference type="Pfam" id="PF03098">
    <property type="entry name" value="An_peroxidase"/>
    <property type="match status" value="2"/>
</dbReference>
<dbReference type="Gene3D" id="1.10.640.10">
    <property type="entry name" value="Haem peroxidase domain superfamily, animal type"/>
    <property type="match status" value="1"/>
</dbReference>
<dbReference type="InterPro" id="IPR018511">
    <property type="entry name" value="Hemolysin-typ_Ca-bd_CS"/>
</dbReference>
<dbReference type="InterPro" id="IPR037120">
    <property type="entry name" value="Haem_peroxidase_sf_animal"/>
</dbReference>
<dbReference type="Pfam" id="PF00353">
    <property type="entry name" value="HemolysinCabind"/>
    <property type="match status" value="14"/>
</dbReference>
<dbReference type="PRINTS" id="PR00313">
    <property type="entry name" value="CABNDNGRPT"/>
</dbReference>
<evidence type="ECO:0000313" key="4">
    <source>
        <dbReference type="EMBL" id="AEQ51581.1"/>
    </source>
</evidence>
<comment type="subcellular location">
    <subcellularLocation>
        <location evidence="1">Secreted</location>
    </subcellularLocation>
</comment>
<dbReference type="eggNOG" id="COG2931">
    <property type="taxonomic scope" value="Bacteria"/>
</dbReference>
<dbReference type="PROSITE" id="PS50292">
    <property type="entry name" value="PEROXIDASE_3"/>
    <property type="match status" value="1"/>
</dbReference>
<dbReference type="GO" id="GO:0006979">
    <property type="term" value="P:response to oxidative stress"/>
    <property type="evidence" value="ECO:0007669"/>
    <property type="project" value="InterPro"/>
</dbReference>
<reference evidence="4 5" key="1">
    <citation type="journal article" date="2012" name="J. Bacteriol.">
        <title>Complete genome sequence of Pelagibacterium halotolerans B2T.</title>
        <authorList>
            <person name="Huo Y.Y."/>
            <person name="Cheng H."/>
            <person name="Han X.F."/>
            <person name="Jiang X.W."/>
            <person name="Sun C."/>
            <person name="Zhang X.Q."/>
            <person name="Zhu X.F."/>
            <person name="Liu Y.F."/>
            <person name="Li P.F."/>
            <person name="Ni P.X."/>
            <person name="Wu M."/>
        </authorList>
    </citation>
    <scope>NUCLEOTIDE SEQUENCE [LARGE SCALE GENOMIC DNA]</scope>
    <source>
        <strain evidence="5">DSM 22347 / JCM 15775 / CGMCC 1.7692 / B2</strain>
    </source>
</reference>
<evidence type="ECO:0000256" key="3">
    <source>
        <dbReference type="SAM" id="MobiDB-lite"/>
    </source>
</evidence>
<dbReference type="InterPro" id="IPR001343">
    <property type="entry name" value="Hemolysn_Ca-bd"/>
</dbReference>
<dbReference type="Proteomes" id="UP000008850">
    <property type="component" value="Chromosome"/>
</dbReference>
<dbReference type="PATRIC" id="fig|1082931.4.peg.1538"/>
<feature type="compositionally biased region" description="Gly residues" evidence="3">
    <location>
        <begin position="1673"/>
        <end position="1694"/>
    </location>
</feature>
<keyword evidence="2" id="KW-0964">Secreted</keyword>
<dbReference type="PROSITE" id="PS00330">
    <property type="entry name" value="HEMOLYSIN_CALCIUM"/>
    <property type="match status" value="6"/>
</dbReference>
<dbReference type="SUPFAM" id="SSF48113">
    <property type="entry name" value="Heme-dependent peroxidases"/>
    <property type="match status" value="1"/>
</dbReference>
<dbReference type="RefSeq" id="WP_014130730.1">
    <property type="nucleotide sequence ID" value="NC_016078.1"/>
</dbReference>
<feature type="compositionally biased region" description="Low complexity" evidence="3">
    <location>
        <begin position="1605"/>
        <end position="1617"/>
    </location>
</feature>
<dbReference type="InterPro" id="IPR010255">
    <property type="entry name" value="Haem_peroxidase_sf"/>
</dbReference>
<dbReference type="PANTHER" id="PTHR38340:SF1">
    <property type="entry name" value="S-LAYER PROTEIN"/>
    <property type="match status" value="1"/>
</dbReference>
<dbReference type="GO" id="GO:0020037">
    <property type="term" value="F:heme binding"/>
    <property type="evidence" value="ECO:0007669"/>
    <property type="project" value="InterPro"/>
</dbReference>
<dbReference type="SUPFAM" id="SSF51120">
    <property type="entry name" value="beta-Roll"/>
    <property type="match status" value="8"/>
</dbReference>
<gene>
    <name evidence="4" type="ordered locus">KKY_1564</name>
</gene>
<dbReference type="KEGG" id="phl:KKY_1564"/>
<dbReference type="HOGENOM" id="CLU_000493_0_0_5"/>
<proteinExistence type="predicted"/>
<dbReference type="Gene3D" id="2.150.10.10">
    <property type="entry name" value="Serralysin-like metalloprotease, C-terminal"/>
    <property type="match status" value="8"/>
</dbReference>
<evidence type="ECO:0000256" key="1">
    <source>
        <dbReference type="ARBA" id="ARBA00004613"/>
    </source>
</evidence>
<dbReference type="STRING" id="1082931.KKY_1564"/>
<evidence type="ECO:0000313" key="5">
    <source>
        <dbReference type="Proteomes" id="UP000008850"/>
    </source>
</evidence>
<name>G4RB83_PELHB</name>
<dbReference type="InterPro" id="IPR011049">
    <property type="entry name" value="Serralysin-like_metalloprot_C"/>
</dbReference>
<organism evidence="4 5">
    <name type="scientific">Pelagibacterium halotolerans (strain DSM 22347 / JCM 15775 / CGMCC 1.7692 / B2)</name>
    <dbReference type="NCBI Taxonomy" id="1082931"/>
    <lineage>
        <taxon>Bacteria</taxon>
        <taxon>Pseudomonadati</taxon>
        <taxon>Pseudomonadota</taxon>
        <taxon>Alphaproteobacteria</taxon>
        <taxon>Hyphomicrobiales</taxon>
        <taxon>Devosiaceae</taxon>
        <taxon>Pelagibacterium</taxon>
    </lineage>
</organism>
<evidence type="ECO:0000256" key="2">
    <source>
        <dbReference type="ARBA" id="ARBA00022525"/>
    </source>
</evidence>
<dbReference type="CDD" id="cd09821">
    <property type="entry name" value="An_peroxidase_bacterial_2"/>
    <property type="match status" value="1"/>
</dbReference>
<feature type="region of interest" description="Disordered" evidence="3">
    <location>
        <begin position="1576"/>
        <end position="1619"/>
    </location>
</feature>